<protein>
    <submittedName>
        <fullName evidence="9">Uncharacterized protein</fullName>
    </submittedName>
</protein>
<evidence type="ECO:0000313" key="9">
    <source>
        <dbReference type="EMBL" id="QQD23661.1"/>
    </source>
</evidence>
<gene>
    <name evidence="9" type="ORF">GJQ55_03785</name>
</gene>
<evidence type="ECO:0000256" key="8">
    <source>
        <dbReference type="ARBA" id="ARBA00034708"/>
    </source>
</evidence>
<dbReference type="GO" id="GO:0005254">
    <property type="term" value="F:chloride channel activity"/>
    <property type="evidence" value="ECO:0007669"/>
    <property type="project" value="InterPro"/>
</dbReference>
<evidence type="ECO:0000256" key="2">
    <source>
        <dbReference type="ARBA" id="ARBA00022448"/>
    </source>
</evidence>
<evidence type="ECO:0000256" key="5">
    <source>
        <dbReference type="ARBA" id="ARBA00022989"/>
    </source>
</evidence>
<name>A0A9E8FL48_9GAMM</name>
<dbReference type="KEGG" id="vcw:GJQ55_03785"/>
<dbReference type="EMBL" id="CP046056">
    <property type="protein sequence ID" value="QQD23661.1"/>
    <property type="molecule type" value="Genomic_DNA"/>
</dbReference>
<keyword evidence="7" id="KW-0472">Membrane</keyword>
<keyword evidence="4" id="KW-0812">Transmembrane</keyword>
<keyword evidence="6" id="KW-0406">Ion transport</keyword>
<dbReference type="GO" id="GO:0005886">
    <property type="term" value="C:plasma membrane"/>
    <property type="evidence" value="ECO:0007669"/>
    <property type="project" value="UniProtKB-SubCell"/>
</dbReference>
<accession>A0A9E8FL48</accession>
<dbReference type="PANTHER" id="PTHR33281">
    <property type="entry name" value="UPF0187 PROTEIN YNEE"/>
    <property type="match status" value="1"/>
</dbReference>
<dbReference type="AlphaFoldDB" id="A0A9E8FL48"/>
<sequence length="309" mass="34703">MIVRPRPNAIALLFIIRGSVVPRVLPHLLVLGAFAFLVVKLHDSNWIVLPEFSIAPFALLGIALSIFLGFRNNAAYDRWWEARKQWGEMVYEIRSLARSSETLLDLQAEHSDAGPLRRRLLEWCAAHCHALRASLRQESGQAELETWLGKEDAAHTLKHTNHADYCLRRAGRIIGSLYRQGHIDAMGLRILDEHLTRLAAVQSSCERIATTPLPFAYTLLTHRTAYIYCYLLPFALVPAIGAYAVLFTMVVAYTFFGLDVLSQELEGPFGREANDLPLDALCRVNEISIAESLGQQPPPLLQPVKNRLT</sequence>
<evidence type="ECO:0000256" key="6">
    <source>
        <dbReference type="ARBA" id="ARBA00023065"/>
    </source>
</evidence>
<comment type="similarity">
    <text evidence="8">Belongs to the anion channel-forming bestrophin (TC 1.A.46) family.</text>
</comment>
<dbReference type="PANTHER" id="PTHR33281:SF19">
    <property type="entry name" value="VOLTAGE-DEPENDENT ANION CHANNEL-FORMING PROTEIN YNEE"/>
    <property type="match status" value="1"/>
</dbReference>
<dbReference type="Proteomes" id="UP000596074">
    <property type="component" value="Chromosome"/>
</dbReference>
<comment type="subcellular location">
    <subcellularLocation>
        <location evidence="1">Cell membrane</location>
        <topology evidence="1">Multi-pass membrane protein</topology>
    </subcellularLocation>
</comment>
<proteinExistence type="inferred from homology"/>
<evidence type="ECO:0000313" key="10">
    <source>
        <dbReference type="Proteomes" id="UP000596074"/>
    </source>
</evidence>
<dbReference type="Pfam" id="PF25539">
    <property type="entry name" value="Bestrophin_2"/>
    <property type="match status" value="1"/>
</dbReference>
<dbReference type="InterPro" id="IPR044669">
    <property type="entry name" value="YneE/VCCN1/2-like"/>
</dbReference>
<evidence type="ECO:0000256" key="4">
    <source>
        <dbReference type="ARBA" id="ARBA00022692"/>
    </source>
</evidence>
<keyword evidence="10" id="KW-1185">Reference proteome</keyword>
<keyword evidence="3" id="KW-1003">Cell membrane</keyword>
<evidence type="ECO:0000256" key="7">
    <source>
        <dbReference type="ARBA" id="ARBA00023136"/>
    </source>
</evidence>
<organism evidence="9 10">
    <name type="scientific">Venatoribacter cucullus</name>
    <dbReference type="NCBI Taxonomy" id="2661630"/>
    <lineage>
        <taxon>Bacteria</taxon>
        <taxon>Pseudomonadati</taxon>
        <taxon>Pseudomonadota</taxon>
        <taxon>Gammaproteobacteria</taxon>
        <taxon>Oceanospirillales</taxon>
        <taxon>Oceanospirillaceae</taxon>
        <taxon>Venatoribacter</taxon>
    </lineage>
</organism>
<reference evidence="9 10" key="1">
    <citation type="submission" date="2019-11" db="EMBL/GenBank/DDBJ databases">
        <title>Venatorbacter sp. nov. a predator of Campylobacter and other Gram-negative bacteria.</title>
        <authorList>
            <person name="Saeedi A."/>
            <person name="Cummings N.J."/>
            <person name="Connerton I.F."/>
            <person name="Connerton P.L."/>
        </authorList>
    </citation>
    <scope>NUCLEOTIDE SEQUENCE [LARGE SCALE GENOMIC DNA]</scope>
    <source>
        <strain evidence="9">XL5</strain>
    </source>
</reference>
<dbReference type="RefSeq" id="WP_228346192.1">
    <property type="nucleotide sequence ID" value="NZ_CP045550.1"/>
</dbReference>
<evidence type="ECO:0000256" key="1">
    <source>
        <dbReference type="ARBA" id="ARBA00004651"/>
    </source>
</evidence>
<evidence type="ECO:0000256" key="3">
    <source>
        <dbReference type="ARBA" id="ARBA00022475"/>
    </source>
</evidence>
<keyword evidence="2" id="KW-0813">Transport</keyword>
<keyword evidence="5" id="KW-1133">Transmembrane helix</keyword>